<keyword evidence="3 8" id="KW-0396">Initiation factor</keyword>
<dbReference type="SUPFAM" id="SSF52540">
    <property type="entry name" value="P-loop containing nucleoside triphosphate hydrolases"/>
    <property type="match status" value="1"/>
</dbReference>
<gene>
    <name evidence="8" type="primary">infB</name>
    <name evidence="12" type="ORF">EV211_103101</name>
</gene>
<comment type="caution">
    <text evidence="12">The sequence shown here is derived from an EMBL/GenBank/DDBJ whole genome shotgun (WGS) entry which is preliminary data.</text>
</comment>
<dbReference type="CDD" id="cd03702">
    <property type="entry name" value="IF2_mtIF2_II"/>
    <property type="match status" value="1"/>
</dbReference>
<sequence length="960" mass="103498">MTKKVFELAKEMGIASKDLLAKANGMGIELKSHMSVLSDADIEKIKGGPKKEAKPGAPGRKPPIGKPIVDENFLANKHKPPVGKPIVDESFLANKDKKEEDPKTPAKAKTESKAAGTKETAKTKVEAKIEGAKDTVKAAVASKAGKAEDKKPETKKAETKKPEEKPIRTIKTIEPLRRPSVKIIKRASEEDHKKSEAAKAANAGKPSGDRKSSGDRRPSGDRRTDGRSGGRNDNRNGNSGDRNGSRGNDSRRRPSEGGNRSDNRNGGGRNDNRNGGGRSDNRNGGGRTDNRNGNGGNRNNRNEGSNRPASEGGDSRGNRATRRGNNNNNNGGHNGRRDNRGKFSRFEKKSLEKKERKKYTSKQKEVEEEVEEEVLPEGTFKVNVPITVAGLCEQTEVSTSRVIMTLMKMGIMANINQNIDEDILLILADELGIKVVVGTIEKEEVEEGIEDYTDGEKDLKDRPPIITVMGHVDHGKTSLLDAIRSTNVTASESGGITQHIGASEVSINGHKIVFLDTPGHEAFTAMRARGAHITDIAVLVVAADDSVKPQTIESISHAKAAGVPIIVAINKMDKPGANPDKVKKDLADNGVLVEDWGGDVISVPVSAKTGEGIKDLLEMIILQSEVLELKANPNRLAMGSVIEARLDKSKGPVATLLVLNGTLQAGQSVVAGTSSGRIRLMTDYKGKTIKKAGPATAVEILGLTDVPEAGDDFNAVKDDKTAREIAEHRQEKLREEVMARNSSTTLEKLFSQIQEGETKELNLIIKADVQGSVGATISSLEKLNNENVKVNVIHSGVGTVTESDVMLAETSDAVIIGFNVRPSTAVSNMADQSGVEIRLYRVIYDVINDVEAAMKGMLDPEFKEEVLGKAEIRETFKVPGVGVIGGGYITDGKVVRNAEIRLVRDGIVIHEGKISSLKRFKDDAKEVAQGYECGIGIEDYNDIKEGDVIECFTMVEIKAQ</sequence>
<protein>
    <recommendedName>
        <fullName evidence="2 8">Translation initiation factor IF-2</fullName>
    </recommendedName>
</protein>
<dbReference type="Pfam" id="PF11987">
    <property type="entry name" value="IF-2"/>
    <property type="match status" value="1"/>
</dbReference>
<name>A0A4R6QAK0_9FIRM</name>
<dbReference type="InterPro" id="IPR009000">
    <property type="entry name" value="Transl_B-barrel_sf"/>
</dbReference>
<dbReference type="InterPro" id="IPR044145">
    <property type="entry name" value="IF2_II"/>
</dbReference>
<keyword evidence="13" id="KW-1185">Reference proteome</keyword>
<evidence type="ECO:0000256" key="6">
    <source>
        <dbReference type="ARBA" id="ARBA00023134"/>
    </source>
</evidence>
<feature type="compositionally biased region" description="Basic and acidic residues" evidence="10">
    <location>
        <begin position="145"/>
        <end position="167"/>
    </location>
</feature>
<dbReference type="PANTHER" id="PTHR43381:SF5">
    <property type="entry name" value="TR-TYPE G DOMAIN-CONTAINING PROTEIN"/>
    <property type="match status" value="1"/>
</dbReference>
<dbReference type="Pfam" id="PF00009">
    <property type="entry name" value="GTP_EFTU"/>
    <property type="match status" value="1"/>
</dbReference>
<evidence type="ECO:0000313" key="12">
    <source>
        <dbReference type="EMBL" id="TDP59674.1"/>
    </source>
</evidence>
<dbReference type="InterPro" id="IPR000795">
    <property type="entry name" value="T_Tr_GTP-bd_dom"/>
</dbReference>
<dbReference type="Pfam" id="PF22042">
    <property type="entry name" value="EF-G_D2"/>
    <property type="match status" value="1"/>
</dbReference>
<dbReference type="SUPFAM" id="SSF52156">
    <property type="entry name" value="Initiation factor IF2/eIF5b, domain 3"/>
    <property type="match status" value="1"/>
</dbReference>
<comment type="similarity">
    <text evidence="1 8 9">Belongs to the TRAFAC class translation factor GTPase superfamily. Classic translation factor GTPase family. IF-2 subfamily.</text>
</comment>
<dbReference type="Gene3D" id="3.40.50.10050">
    <property type="entry name" value="Translation initiation factor IF- 2, domain 3"/>
    <property type="match status" value="1"/>
</dbReference>
<dbReference type="GO" id="GO:0003743">
    <property type="term" value="F:translation initiation factor activity"/>
    <property type="evidence" value="ECO:0007669"/>
    <property type="project" value="UniProtKB-UniRule"/>
</dbReference>
<dbReference type="SUPFAM" id="SSF50447">
    <property type="entry name" value="Translation proteins"/>
    <property type="match status" value="2"/>
</dbReference>
<keyword evidence="4 8" id="KW-0547">Nucleotide-binding</keyword>
<reference evidence="12 13" key="1">
    <citation type="submission" date="2019-03" db="EMBL/GenBank/DDBJ databases">
        <title>Genomic Encyclopedia of Type Strains, Phase IV (KMG-IV): sequencing the most valuable type-strain genomes for metagenomic binning, comparative biology and taxonomic classification.</title>
        <authorList>
            <person name="Goeker M."/>
        </authorList>
    </citation>
    <scope>NUCLEOTIDE SEQUENCE [LARGE SCALE GENOMIC DNA]</scope>
    <source>
        <strain evidence="12 13">DSM 28287</strain>
    </source>
</reference>
<dbReference type="InterPro" id="IPR005225">
    <property type="entry name" value="Small_GTP-bd"/>
</dbReference>
<evidence type="ECO:0000313" key="13">
    <source>
        <dbReference type="Proteomes" id="UP000295500"/>
    </source>
</evidence>
<evidence type="ECO:0000256" key="10">
    <source>
        <dbReference type="SAM" id="MobiDB-lite"/>
    </source>
</evidence>
<dbReference type="PANTHER" id="PTHR43381">
    <property type="entry name" value="TRANSLATION INITIATION FACTOR IF-2-RELATED"/>
    <property type="match status" value="1"/>
</dbReference>
<feature type="region of interest" description="Disordered" evidence="10">
    <location>
        <begin position="45"/>
        <end position="365"/>
    </location>
</feature>
<evidence type="ECO:0000256" key="7">
    <source>
        <dbReference type="ARBA" id="ARBA00025162"/>
    </source>
</evidence>
<feature type="region of interest" description="G-domain" evidence="8">
    <location>
        <begin position="464"/>
        <end position="612"/>
    </location>
</feature>
<dbReference type="GO" id="GO:0005525">
    <property type="term" value="F:GTP binding"/>
    <property type="evidence" value="ECO:0007669"/>
    <property type="project" value="UniProtKB-KW"/>
</dbReference>
<dbReference type="Pfam" id="PF04760">
    <property type="entry name" value="IF2_N"/>
    <property type="match status" value="2"/>
</dbReference>
<dbReference type="RefSeq" id="WP_133527664.1">
    <property type="nucleotide sequence ID" value="NZ_SNXO01000003.1"/>
</dbReference>
<dbReference type="OrthoDB" id="9811804at2"/>
<evidence type="ECO:0000256" key="8">
    <source>
        <dbReference type="HAMAP-Rule" id="MF_00100"/>
    </source>
</evidence>
<dbReference type="FunFam" id="3.40.50.300:FF:000019">
    <property type="entry name" value="Translation initiation factor IF-2"/>
    <property type="match status" value="1"/>
</dbReference>
<dbReference type="Proteomes" id="UP000295500">
    <property type="component" value="Unassembled WGS sequence"/>
</dbReference>
<dbReference type="InterPro" id="IPR053905">
    <property type="entry name" value="EF-G-like_DII"/>
</dbReference>
<feature type="binding site" evidence="8">
    <location>
        <begin position="516"/>
        <end position="520"/>
    </location>
    <ligand>
        <name>GTP</name>
        <dbReference type="ChEBI" id="CHEBI:37565"/>
    </ligand>
</feature>
<dbReference type="HAMAP" id="MF_00100_B">
    <property type="entry name" value="IF_2_B"/>
    <property type="match status" value="1"/>
</dbReference>
<comment type="function">
    <text evidence="7 8 9">One of the essential components for the initiation of protein synthesis. Protects formylmethionyl-tRNA from spontaneous hydrolysis and promotes its binding to the 30S ribosomal subunits. Also involved in the hydrolysis of GTP during the formation of the 70S ribosomal complex.</text>
</comment>
<dbReference type="NCBIfam" id="TIGR00231">
    <property type="entry name" value="small_GTP"/>
    <property type="match status" value="1"/>
</dbReference>
<dbReference type="InterPro" id="IPR015760">
    <property type="entry name" value="TIF_IF2"/>
</dbReference>
<evidence type="ECO:0000259" key="11">
    <source>
        <dbReference type="PROSITE" id="PS51722"/>
    </source>
</evidence>
<feature type="compositionally biased region" description="Basic and acidic residues" evidence="10">
    <location>
        <begin position="335"/>
        <end position="354"/>
    </location>
</feature>
<keyword evidence="6 8" id="KW-0342">GTP-binding</keyword>
<evidence type="ECO:0000256" key="1">
    <source>
        <dbReference type="ARBA" id="ARBA00007733"/>
    </source>
</evidence>
<organism evidence="12 13">
    <name type="scientific">Aminicella lysinilytica</name>
    <dbReference type="NCBI Taxonomy" id="433323"/>
    <lineage>
        <taxon>Bacteria</taxon>
        <taxon>Bacillati</taxon>
        <taxon>Bacillota</taxon>
        <taxon>Clostridia</taxon>
        <taxon>Peptostreptococcales</taxon>
        <taxon>Anaerovoracaceae</taxon>
        <taxon>Aminicella</taxon>
    </lineage>
</organism>
<feature type="compositionally biased region" description="Low complexity" evidence="10">
    <location>
        <begin position="235"/>
        <end position="247"/>
    </location>
</feature>
<dbReference type="CDD" id="cd01887">
    <property type="entry name" value="IF2_eIF5B"/>
    <property type="match status" value="1"/>
</dbReference>
<dbReference type="AlphaFoldDB" id="A0A4R6QAK0"/>
<dbReference type="PROSITE" id="PS01176">
    <property type="entry name" value="IF2"/>
    <property type="match status" value="1"/>
</dbReference>
<dbReference type="Gene3D" id="3.40.50.300">
    <property type="entry name" value="P-loop containing nucleotide triphosphate hydrolases"/>
    <property type="match status" value="1"/>
</dbReference>
<dbReference type="NCBIfam" id="TIGR00487">
    <property type="entry name" value="IF-2"/>
    <property type="match status" value="1"/>
</dbReference>
<dbReference type="GO" id="GO:0003924">
    <property type="term" value="F:GTPase activity"/>
    <property type="evidence" value="ECO:0007669"/>
    <property type="project" value="UniProtKB-UniRule"/>
</dbReference>
<feature type="domain" description="Tr-type G" evidence="11">
    <location>
        <begin position="461"/>
        <end position="630"/>
    </location>
</feature>
<feature type="binding site" evidence="8">
    <location>
        <begin position="570"/>
        <end position="573"/>
    </location>
    <ligand>
        <name>GTP</name>
        <dbReference type="ChEBI" id="CHEBI:37565"/>
    </ligand>
</feature>
<dbReference type="InterPro" id="IPR006847">
    <property type="entry name" value="IF2_N"/>
</dbReference>
<dbReference type="EMBL" id="SNXO01000003">
    <property type="protein sequence ID" value="TDP59674.1"/>
    <property type="molecule type" value="Genomic_DNA"/>
</dbReference>
<dbReference type="GO" id="GO:0005829">
    <property type="term" value="C:cytosol"/>
    <property type="evidence" value="ECO:0007669"/>
    <property type="project" value="TreeGrafter"/>
</dbReference>
<feature type="compositionally biased region" description="Basic and acidic residues" evidence="10">
    <location>
        <begin position="45"/>
        <end position="54"/>
    </location>
</feature>
<feature type="binding site" evidence="8">
    <location>
        <begin position="470"/>
        <end position="477"/>
    </location>
    <ligand>
        <name>GTP</name>
        <dbReference type="ChEBI" id="CHEBI:37565"/>
    </ligand>
</feature>
<keyword evidence="8" id="KW-0963">Cytoplasm</keyword>
<proteinExistence type="inferred from homology"/>
<accession>A0A4R6QAK0</accession>
<dbReference type="InterPro" id="IPR036925">
    <property type="entry name" value="TIF_IF2_dom3_sf"/>
</dbReference>
<evidence type="ECO:0000256" key="5">
    <source>
        <dbReference type="ARBA" id="ARBA00022917"/>
    </source>
</evidence>
<evidence type="ECO:0000256" key="2">
    <source>
        <dbReference type="ARBA" id="ARBA00020675"/>
    </source>
</evidence>
<dbReference type="Gene3D" id="1.10.10.2480">
    <property type="match status" value="1"/>
</dbReference>
<dbReference type="CDD" id="cd03692">
    <property type="entry name" value="mtIF2_IVc"/>
    <property type="match status" value="1"/>
</dbReference>
<feature type="compositionally biased region" description="Low complexity" evidence="10">
    <location>
        <begin position="297"/>
        <end position="307"/>
    </location>
</feature>
<dbReference type="PROSITE" id="PS51722">
    <property type="entry name" value="G_TR_2"/>
    <property type="match status" value="1"/>
</dbReference>
<evidence type="ECO:0000256" key="3">
    <source>
        <dbReference type="ARBA" id="ARBA00022540"/>
    </source>
</evidence>
<feature type="compositionally biased region" description="Basic and acidic residues" evidence="10">
    <location>
        <begin position="207"/>
        <end position="234"/>
    </location>
</feature>
<feature type="compositionally biased region" description="Gly residues" evidence="10">
    <location>
        <begin position="265"/>
        <end position="287"/>
    </location>
</feature>
<dbReference type="Gene3D" id="2.40.30.10">
    <property type="entry name" value="Translation factors"/>
    <property type="match status" value="2"/>
</dbReference>
<keyword evidence="5 8" id="KW-0648">Protein biosynthesis</keyword>
<evidence type="ECO:0000256" key="9">
    <source>
        <dbReference type="RuleBase" id="RU000644"/>
    </source>
</evidence>
<dbReference type="InterPro" id="IPR000178">
    <property type="entry name" value="TF_IF2_bacterial-like"/>
</dbReference>
<comment type="subcellular location">
    <subcellularLocation>
        <location evidence="8">Cytoplasm</location>
    </subcellularLocation>
</comment>
<dbReference type="FunFam" id="2.40.30.10:FF:000007">
    <property type="entry name" value="Translation initiation factor IF-2"/>
    <property type="match status" value="1"/>
</dbReference>
<feature type="compositionally biased region" description="Basic and acidic residues" evidence="10">
    <location>
        <begin position="119"/>
        <end position="136"/>
    </location>
</feature>
<feature type="compositionally biased region" description="Basic and acidic residues" evidence="10">
    <location>
        <begin position="248"/>
        <end position="263"/>
    </location>
</feature>
<dbReference type="InterPro" id="IPR027417">
    <property type="entry name" value="P-loop_NTPase"/>
</dbReference>
<feature type="compositionally biased region" description="Basic and acidic residues" evidence="10">
    <location>
        <begin position="94"/>
        <end position="112"/>
    </location>
</feature>
<evidence type="ECO:0000256" key="4">
    <source>
        <dbReference type="ARBA" id="ARBA00022741"/>
    </source>
</evidence>
<dbReference type="InterPro" id="IPR023115">
    <property type="entry name" value="TIF_IF2_dom3"/>
</dbReference>
<feature type="compositionally biased region" description="Basic and acidic residues" evidence="10">
    <location>
        <begin position="186"/>
        <end position="197"/>
    </location>
</feature>
<dbReference type="FunFam" id="2.40.30.10:FF:000008">
    <property type="entry name" value="Translation initiation factor IF-2"/>
    <property type="match status" value="1"/>
</dbReference>
<dbReference type="FunFam" id="3.40.50.10050:FF:000001">
    <property type="entry name" value="Translation initiation factor IF-2"/>
    <property type="match status" value="1"/>
</dbReference>